<gene>
    <name evidence="2" type="ORF">FuraDRAFT_2058</name>
</gene>
<keyword evidence="1" id="KW-0732">Signal</keyword>
<protein>
    <recommendedName>
        <fullName evidence="4">Lipoprotein</fullName>
    </recommendedName>
</protein>
<evidence type="ECO:0000313" key="3">
    <source>
        <dbReference type="Proteomes" id="UP000003165"/>
    </source>
</evidence>
<dbReference type="RefSeq" id="WP_008954078.1">
    <property type="nucleotide sequence ID" value="NZ_ACIS01000005.1"/>
</dbReference>
<feature type="chain" id="PRO_5002893560" description="Lipoprotein" evidence="1">
    <location>
        <begin position="21"/>
        <end position="191"/>
    </location>
</feature>
<comment type="caution">
    <text evidence="2">The sequence shown here is derived from an EMBL/GenBank/DDBJ whole genome shotgun (WGS) entry which is preliminary data.</text>
</comment>
<dbReference type="EMBL" id="ACIS01000005">
    <property type="protein sequence ID" value="EEG08550.1"/>
    <property type="molecule type" value="Genomic_DNA"/>
</dbReference>
<name>B9Z3X3_9NEIS</name>
<sequence precursor="true">MRRLLLLCVIVLLAGCTTMADQLHGSLKPPPGQGYAIFSMTVRTFTPDSASANLNWRGLDNSRHGTVWASFNTDTVFGEEGMSPAEGKLQLVALPPGRYELQDAWGQWSDDDLWWSSYHRVTHFALNKPFDIREGETVYLGEVWFDLNYRPEVELRDAQRRDFGHMRRVWKVNDLSSIAIRPLTGRVNGGY</sequence>
<evidence type="ECO:0000313" key="2">
    <source>
        <dbReference type="EMBL" id="EEG08550.1"/>
    </source>
</evidence>
<dbReference type="eggNOG" id="ENOG50326ZW">
    <property type="taxonomic scope" value="Bacteria"/>
</dbReference>
<feature type="signal peptide" evidence="1">
    <location>
        <begin position="1"/>
        <end position="20"/>
    </location>
</feature>
<evidence type="ECO:0008006" key="4">
    <source>
        <dbReference type="Google" id="ProtNLM"/>
    </source>
</evidence>
<organism evidence="2 3">
    <name type="scientific">Pseudogulbenkiania ferrooxidans 2002</name>
    <dbReference type="NCBI Taxonomy" id="279714"/>
    <lineage>
        <taxon>Bacteria</taxon>
        <taxon>Pseudomonadati</taxon>
        <taxon>Pseudomonadota</taxon>
        <taxon>Betaproteobacteria</taxon>
        <taxon>Neisseriales</taxon>
        <taxon>Chromobacteriaceae</taxon>
        <taxon>Pseudogulbenkiania</taxon>
    </lineage>
</organism>
<dbReference type="Proteomes" id="UP000003165">
    <property type="component" value="Unassembled WGS sequence"/>
</dbReference>
<keyword evidence="3" id="KW-1185">Reference proteome</keyword>
<proteinExistence type="predicted"/>
<dbReference type="PROSITE" id="PS51257">
    <property type="entry name" value="PROKAR_LIPOPROTEIN"/>
    <property type="match status" value="1"/>
</dbReference>
<dbReference type="AlphaFoldDB" id="B9Z3X3"/>
<evidence type="ECO:0000256" key="1">
    <source>
        <dbReference type="SAM" id="SignalP"/>
    </source>
</evidence>
<accession>B9Z3X3</accession>
<reference evidence="2 3" key="1">
    <citation type="submission" date="2009-02" db="EMBL/GenBank/DDBJ databases">
        <title>Sequencing of the draft genome and assembly of Lutiella nitroferrum 2002.</title>
        <authorList>
            <consortium name="US DOE Joint Genome Institute (JGI-PGF)"/>
            <person name="Lucas S."/>
            <person name="Copeland A."/>
            <person name="Lapidus A."/>
            <person name="Glavina del Rio T."/>
            <person name="Tice H."/>
            <person name="Bruce D."/>
            <person name="Goodwin L."/>
            <person name="Pitluck S."/>
            <person name="Larimer F."/>
            <person name="Land M.L."/>
            <person name="Hauser L."/>
            <person name="Coates J.D."/>
        </authorList>
    </citation>
    <scope>NUCLEOTIDE SEQUENCE [LARGE SCALE GENOMIC DNA]</scope>
    <source>
        <strain evidence="2 3">2002</strain>
    </source>
</reference>